<dbReference type="InterPro" id="IPR029033">
    <property type="entry name" value="His_PPase_superfam"/>
</dbReference>
<evidence type="ECO:0000256" key="2">
    <source>
        <dbReference type="ARBA" id="ARBA00004227"/>
    </source>
</evidence>
<proteinExistence type="inferred from homology"/>
<keyword evidence="6 16" id="KW-0732">Signal</keyword>
<dbReference type="PANTHER" id="PTHR11567">
    <property type="entry name" value="ACID PHOSPHATASE-RELATED"/>
    <property type="match status" value="1"/>
</dbReference>
<feature type="transmembrane region" description="Helical" evidence="15">
    <location>
        <begin position="375"/>
        <end position="400"/>
    </location>
</feature>
<dbReference type="Gene3D" id="3.40.50.1240">
    <property type="entry name" value="Phosphoglycerate mutase-like"/>
    <property type="match status" value="1"/>
</dbReference>
<dbReference type="GeneID" id="113163812"/>
<keyword evidence="9 15" id="KW-0472">Membrane</keyword>
<dbReference type="FunFam" id="3.40.50.1240:FF:000010">
    <property type="entry name" value="Prostatic acid phosphatase"/>
    <property type="match status" value="1"/>
</dbReference>
<dbReference type="CDD" id="cd07061">
    <property type="entry name" value="HP_HAP_like"/>
    <property type="match status" value="1"/>
</dbReference>
<keyword evidence="11" id="KW-0325">Glycoprotein</keyword>
<evidence type="ECO:0000256" key="7">
    <source>
        <dbReference type="ARBA" id="ARBA00022801"/>
    </source>
</evidence>
<keyword evidence="12" id="KW-0458">Lysosome</keyword>
<dbReference type="PANTHER" id="PTHR11567:SF180">
    <property type="entry name" value="LYSOSOMAL ACID PHOSPHATASE"/>
    <property type="match status" value="1"/>
</dbReference>
<keyword evidence="18" id="KW-1185">Reference proteome</keyword>
<evidence type="ECO:0000256" key="11">
    <source>
        <dbReference type="ARBA" id="ARBA00023180"/>
    </source>
</evidence>
<evidence type="ECO:0000256" key="16">
    <source>
        <dbReference type="SAM" id="SignalP"/>
    </source>
</evidence>
<dbReference type="Ensembl" id="ENSATET00000008112.3">
    <property type="protein sequence ID" value="ENSATEP00000007985.1"/>
    <property type="gene ID" value="ENSATEG00000005610.3"/>
</dbReference>
<evidence type="ECO:0000256" key="4">
    <source>
        <dbReference type="ARBA" id="ARBA00012646"/>
    </source>
</evidence>
<evidence type="ECO:0000256" key="9">
    <source>
        <dbReference type="ARBA" id="ARBA00023136"/>
    </source>
</evidence>
<dbReference type="GO" id="GO:0043202">
    <property type="term" value="C:lysosomal lumen"/>
    <property type="evidence" value="ECO:0007669"/>
    <property type="project" value="UniProtKB-SubCell"/>
</dbReference>
<dbReference type="GO" id="GO:0007040">
    <property type="term" value="P:lysosome organization"/>
    <property type="evidence" value="ECO:0007669"/>
    <property type="project" value="TreeGrafter"/>
</dbReference>
<dbReference type="Proteomes" id="UP000265040">
    <property type="component" value="Chromosome 2"/>
</dbReference>
<feature type="chain" id="PRO_5018608931" description="Lysosomal acid phosphatase" evidence="16">
    <location>
        <begin position="21"/>
        <end position="422"/>
    </location>
</feature>
<comment type="catalytic activity">
    <reaction evidence="1">
        <text>a phosphate monoester + H2O = an alcohol + phosphate</text>
        <dbReference type="Rhea" id="RHEA:15017"/>
        <dbReference type="ChEBI" id="CHEBI:15377"/>
        <dbReference type="ChEBI" id="CHEBI:30879"/>
        <dbReference type="ChEBI" id="CHEBI:43474"/>
        <dbReference type="ChEBI" id="CHEBI:67140"/>
        <dbReference type="EC" id="3.1.3.2"/>
    </reaction>
</comment>
<evidence type="ECO:0000256" key="13">
    <source>
        <dbReference type="ARBA" id="ARBA00037852"/>
    </source>
</evidence>
<dbReference type="RefSeq" id="XP_026218588.1">
    <property type="nucleotide sequence ID" value="XM_026362803.1"/>
</dbReference>
<dbReference type="GeneTree" id="ENSGT00940000158446"/>
<evidence type="ECO:0000313" key="18">
    <source>
        <dbReference type="Proteomes" id="UP000265040"/>
    </source>
</evidence>
<dbReference type="GO" id="GO:0005765">
    <property type="term" value="C:lysosomal membrane"/>
    <property type="evidence" value="ECO:0007669"/>
    <property type="project" value="UniProtKB-SubCell"/>
</dbReference>
<dbReference type="PROSITE" id="PS00616">
    <property type="entry name" value="HIS_ACID_PHOSPHAT_1"/>
    <property type="match status" value="1"/>
</dbReference>
<evidence type="ECO:0000256" key="1">
    <source>
        <dbReference type="ARBA" id="ARBA00000032"/>
    </source>
</evidence>
<dbReference type="EC" id="3.1.3.2" evidence="4"/>
<dbReference type="InParanoid" id="A0A3Q1HKJ7"/>
<dbReference type="InterPro" id="IPR000560">
    <property type="entry name" value="His_Pase_clade-2"/>
</dbReference>
<evidence type="ECO:0000256" key="10">
    <source>
        <dbReference type="ARBA" id="ARBA00023157"/>
    </source>
</evidence>
<dbReference type="GO" id="GO:0003993">
    <property type="term" value="F:acid phosphatase activity"/>
    <property type="evidence" value="ECO:0007669"/>
    <property type="project" value="UniProtKB-EC"/>
</dbReference>
<name>A0A3Q1HKJ7_ANATE</name>
<reference evidence="17" key="3">
    <citation type="submission" date="2025-09" db="UniProtKB">
        <authorList>
            <consortium name="Ensembl"/>
        </authorList>
    </citation>
    <scope>IDENTIFICATION</scope>
</reference>
<keyword evidence="5 15" id="KW-0812">Transmembrane</keyword>
<organism evidence="17 18">
    <name type="scientific">Anabas testudineus</name>
    <name type="common">Climbing perch</name>
    <name type="synonym">Anthias testudineus</name>
    <dbReference type="NCBI Taxonomy" id="64144"/>
    <lineage>
        <taxon>Eukaryota</taxon>
        <taxon>Metazoa</taxon>
        <taxon>Chordata</taxon>
        <taxon>Craniata</taxon>
        <taxon>Vertebrata</taxon>
        <taxon>Euteleostomi</taxon>
        <taxon>Actinopterygii</taxon>
        <taxon>Neopterygii</taxon>
        <taxon>Teleostei</taxon>
        <taxon>Neoteleostei</taxon>
        <taxon>Acanthomorphata</taxon>
        <taxon>Anabantaria</taxon>
        <taxon>Anabantiformes</taxon>
        <taxon>Anabantoidei</taxon>
        <taxon>Anabantidae</taxon>
        <taxon>Anabas</taxon>
    </lineage>
</organism>
<dbReference type="OrthoDB" id="258392at2759"/>
<dbReference type="Pfam" id="PF00328">
    <property type="entry name" value="His_Phos_2"/>
    <property type="match status" value="1"/>
</dbReference>
<accession>A0A3Q1HKJ7</accession>
<evidence type="ECO:0000256" key="5">
    <source>
        <dbReference type="ARBA" id="ARBA00022692"/>
    </source>
</evidence>
<gene>
    <name evidence="17" type="primary">ACP2</name>
</gene>
<evidence type="ECO:0000313" key="17">
    <source>
        <dbReference type="Ensembl" id="ENSATEP00000007985.1"/>
    </source>
</evidence>
<evidence type="ECO:0000256" key="15">
    <source>
        <dbReference type="SAM" id="Phobius"/>
    </source>
</evidence>
<keyword evidence="8 15" id="KW-1133">Transmembrane helix</keyword>
<reference evidence="17" key="1">
    <citation type="submission" date="2021-04" db="EMBL/GenBank/DDBJ databases">
        <authorList>
            <consortium name="Wellcome Sanger Institute Data Sharing"/>
        </authorList>
    </citation>
    <scope>NUCLEOTIDE SEQUENCE [LARGE SCALE GENOMIC DNA]</scope>
</reference>
<evidence type="ECO:0000256" key="14">
    <source>
        <dbReference type="ARBA" id="ARBA00039422"/>
    </source>
</evidence>
<evidence type="ECO:0000256" key="6">
    <source>
        <dbReference type="ARBA" id="ARBA00022729"/>
    </source>
</evidence>
<keyword evidence="10" id="KW-1015">Disulfide bond</keyword>
<comment type="similarity">
    <text evidence="3">Belongs to the histidine acid phosphatase family.</text>
</comment>
<dbReference type="InterPro" id="IPR050645">
    <property type="entry name" value="Histidine_acid_phosphatase"/>
</dbReference>
<feature type="signal peptide" evidence="16">
    <location>
        <begin position="1"/>
        <end position="20"/>
    </location>
</feature>
<evidence type="ECO:0000256" key="8">
    <source>
        <dbReference type="ARBA" id="ARBA00022989"/>
    </source>
</evidence>
<dbReference type="OMA" id="DPHQESD"/>
<sequence>MLSAVVLFILMVGSVCVCEAAEERKLVYVTVLFRHGDRSPIKAYPTDPYQESDWPQGFGQLSQEGMMQHFELGQFLRKRYKGFLNDSYDRHEVFVRSTDYDRTLMSAEANLAGLYPPSGQQVFTPGLNWQPIPVHTVPQSEERLLSFPLGDCPRYKQLMNQTEHSPEFLNVTKTYQDIIDLVRNKTGLNKTNVESVWSVYDTLFCESRHNKSAPAWVTPDVMEKLKVLKDFGFQVIFGVYKQQEKSRLQGGILLGEIVKNLSKMAVPDPNQRQKLMMLSAHDTTVAALQASLNVFNGKQPPYASCQIFELYRDTNGSVSVSLFYRNDSTVEPYAQQLPGCSLNCPLDDFVRITKLSISDDRDKECQVPSKGTDRGVIIILAVSGCLLLLFVSLLLGIMCWHKEPIGGRGYHHVLNHEGGEYS</sequence>
<reference evidence="17" key="2">
    <citation type="submission" date="2025-08" db="UniProtKB">
        <authorList>
            <consortium name="Ensembl"/>
        </authorList>
    </citation>
    <scope>IDENTIFICATION</scope>
</reference>
<evidence type="ECO:0000256" key="3">
    <source>
        <dbReference type="ARBA" id="ARBA00005375"/>
    </source>
</evidence>
<evidence type="ECO:0000256" key="12">
    <source>
        <dbReference type="ARBA" id="ARBA00023228"/>
    </source>
</evidence>
<dbReference type="STRING" id="64144.ENSATEP00000007985"/>
<keyword evidence="7" id="KW-0378">Hydrolase</keyword>
<protein>
    <recommendedName>
        <fullName evidence="14">Lysosomal acid phosphatase</fullName>
        <ecNumber evidence="4">3.1.3.2</ecNumber>
    </recommendedName>
</protein>
<comment type="subcellular location">
    <subcellularLocation>
        <location evidence="2">Lysosome lumen</location>
    </subcellularLocation>
    <subcellularLocation>
        <location evidence="13">Lysosome membrane</location>
        <topology evidence="13">Single-pass membrane protein</topology>
        <orientation evidence="13">Lumenal side</orientation>
    </subcellularLocation>
</comment>
<dbReference type="PROSITE" id="PS00778">
    <property type="entry name" value="HIS_ACID_PHOSPHAT_2"/>
    <property type="match status" value="1"/>
</dbReference>
<dbReference type="InterPro" id="IPR033379">
    <property type="entry name" value="Acid_Pase_AS"/>
</dbReference>
<dbReference type="SUPFAM" id="SSF53254">
    <property type="entry name" value="Phosphoglycerate mutase-like"/>
    <property type="match status" value="1"/>
</dbReference>
<dbReference type="AlphaFoldDB" id="A0A3Q1HKJ7"/>